<feature type="region of interest" description="Disordered" evidence="1">
    <location>
        <begin position="1"/>
        <end position="61"/>
    </location>
</feature>
<evidence type="ECO:0000313" key="3">
    <source>
        <dbReference type="Proteomes" id="UP000325081"/>
    </source>
</evidence>
<dbReference type="EMBL" id="BKCP01005472">
    <property type="protein sequence ID" value="GER38325.1"/>
    <property type="molecule type" value="Genomic_DNA"/>
</dbReference>
<evidence type="ECO:0000256" key="1">
    <source>
        <dbReference type="SAM" id="MobiDB-lite"/>
    </source>
</evidence>
<gene>
    <name evidence="2" type="ORF">STAS_14841</name>
</gene>
<organism evidence="2 3">
    <name type="scientific">Striga asiatica</name>
    <name type="common">Asiatic witchweed</name>
    <name type="synonym">Buchnera asiatica</name>
    <dbReference type="NCBI Taxonomy" id="4170"/>
    <lineage>
        <taxon>Eukaryota</taxon>
        <taxon>Viridiplantae</taxon>
        <taxon>Streptophyta</taxon>
        <taxon>Embryophyta</taxon>
        <taxon>Tracheophyta</taxon>
        <taxon>Spermatophyta</taxon>
        <taxon>Magnoliopsida</taxon>
        <taxon>eudicotyledons</taxon>
        <taxon>Gunneridae</taxon>
        <taxon>Pentapetalae</taxon>
        <taxon>asterids</taxon>
        <taxon>lamiids</taxon>
        <taxon>Lamiales</taxon>
        <taxon>Orobanchaceae</taxon>
        <taxon>Buchnereae</taxon>
        <taxon>Striga</taxon>
    </lineage>
</organism>
<feature type="compositionally biased region" description="Polar residues" evidence="1">
    <location>
        <begin position="12"/>
        <end position="22"/>
    </location>
</feature>
<keyword evidence="2" id="KW-0689">Ribosomal protein</keyword>
<protein>
    <submittedName>
        <fullName evidence="2">30S ribosomal protein S3</fullName>
    </submittedName>
</protein>
<accession>A0A5A7PZM0</accession>
<feature type="compositionally biased region" description="Basic residues" evidence="1">
    <location>
        <begin position="1"/>
        <end position="11"/>
    </location>
</feature>
<keyword evidence="3" id="KW-1185">Reference proteome</keyword>
<dbReference type="Proteomes" id="UP000325081">
    <property type="component" value="Unassembled WGS sequence"/>
</dbReference>
<reference evidence="3" key="1">
    <citation type="journal article" date="2019" name="Curr. Biol.">
        <title>Genome Sequence of Striga asiatica Provides Insight into the Evolution of Plant Parasitism.</title>
        <authorList>
            <person name="Yoshida S."/>
            <person name="Kim S."/>
            <person name="Wafula E.K."/>
            <person name="Tanskanen J."/>
            <person name="Kim Y.M."/>
            <person name="Honaas L."/>
            <person name="Yang Z."/>
            <person name="Spallek T."/>
            <person name="Conn C.E."/>
            <person name="Ichihashi Y."/>
            <person name="Cheong K."/>
            <person name="Cui S."/>
            <person name="Der J.P."/>
            <person name="Gundlach H."/>
            <person name="Jiao Y."/>
            <person name="Hori C."/>
            <person name="Ishida J.K."/>
            <person name="Kasahara H."/>
            <person name="Kiba T."/>
            <person name="Kim M.S."/>
            <person name="Koo N."/>
            <person name="Laohavisit A."/>
            <person name="Lee Y.H."/>
            <person name="Lumba S."/>
            <person name="McCourt P."/>
            <person name="Mortimer J.C."/>
            <person name="Mutuku J.M."/>
            <person name="Nomura T."/>
            <person name="Sasaki-Sekimoto Y."/>
            <person name="Seto Y."/>
            <person name="Wang Y."/>
            <person name="Wakatake T."/>
            <person name="Sakakibara H."/>
            <person name="Demura T."/>
            <person name="Yamaguchi S."/>
            <person name="Yoneyama K."/>
            <person name="Manabe R.I."/>
            <person name="Nelson D.C."/>
            <person name="Schulman A.H."/>
            <person name="Timko M.P."/>
            <person name="dePamphilis C.W."/>
            <person name="Choi D."/>
            <person name="Shirasu K."/>
        </authorList>
    </citation>
    <scope>NUCLEOTIDE SEQUENCE [LARGE SCALE GENOMIC DNA]</scope>
    <source>
        <strain evidence="3">cv. UVA1</strain>
    </source>
</reference>
<comment type="caution">
    <text evidence="2">The sequence shown here is derived from an EMBL/GenBank/DDBJ whole genome shotgun (WGS) entry which is preliminary data.</text>
</comment>
<dbReference type="GO" id="GO:0005840">
    <property type="term" value="C:ribosome"/>
    <property type="evidence" value="ECO:0007669"/>
    <property type="project" value="UniProtKB-KW"/>
</dbReference>
<evidence type="ECO:0000313" key="2">
    <source>
        <dbReference type="EMBL" id="GER38325.1"/>
    </source>
</evidence>
<sequence length="204" mass="22065">MDRKIGLHRRQLSSSRWSSPGRLTSARLHAPPSSLVSVAGPRDEAGVGVQSSADGGSGEDHRSVLRPVVMAEVGLWWVEDCGGSGRTDGSSVVRRRWCRTAEAPLRFQPSSISFSVGSGVDHCSDLRPVVMAEVGQWWVAVAASVGWGRGCSLGIFMVRGLNGTRLNNLSSETLQKLSNFNTPKLPKFRSKAPRKTQCLSRLLP</sequence>
<proteinExistence type="predicted"/>
<keyword evidence="2" id="KW-0687">Ribonucleoprotein</keyword>
<name>A0A5A7PZM0_STRAF</name>
<dbReference type="AlphaFoldDB" id="A0A5A7PZM0"/>